<dbReference type="AlphaFoldDB" id="A0A327QTE7"/>
<keyword evidence="2" id="KW-0808">Transferase</keyword>
<keyword evidence="1" id="KW-0812">Transmembrane</keyword>
<keyword evidence="3" id="KW-1185">Reference proteome</keyword>
<feature type="transmembrane region" description="Helical" evidence="1">
    <location>
        <begin position="253"/>
        <end position="274"/>
    </location>
</feature>
<feature type="transmembrane region" description="Helical" evidence="1">
    <location>
        <begin position="168"/>
        <end position="191"/>
    </location>
</feature>
<dbReference type="InterPro" id="IPR049458">
    <property type="entry name" value="EpsG-like"/>
</dbReference>
<sequence>MADLFTYIVYFSTLLLSVVLIKMGYNKQTLKRNCKGHILFILLALIVLVIVSGLRYNVGADYPGYSFIFTEQPYNDDSLGMEIEYGFVLIVDTLNNIGLEVWTFFTFTAFTTCFLLFYSFRNYKFQLYLGVFFFITYGFYFFSFNAVRQAIAMSALAVAVAFIQERKLFPFLGVILIGGLMHKSLYLFLPLYFVLDKIKLSKYIWYGAFIISLALHFIPMTSIMNISSVFNVLADSQIDYSNFLEDNNSDLSVTGSLTLGYLARVGAGFIILVYYDKLTKLNPNYFPYFTLSLIGIFMYNSFSTIFFIGRINNYFLLFHVFTLAFIIDYLFRSKQKLMANAILLYFLILFFSNIYYSDNGSAPYKFIAF</sequence>
<gene>
    <name evidence="2" type="ORF">LV92_04027</name>
</gene>
<dbReference type="Pfam" id="PF14897">
    <property type="entry name" value="EpsG"/>
    <property type="match status" value="1"/>
</dbReference>
<feature type="transmembrane region" description="Helical" evidence="1">
    <location>
        <begin position="314"/>
        <end position="331"/>
    </location>
</feature>
<proteinExistence type="predicted"/>
<protein>
    <submittedName>
        <fullName evidence="2">EpsG-like putative glucosyltransferase</fullName>
    </submittedName>
</protein>
<feature type="transmembrane region" description="Helical" evidence="1">
    <location>
        <begin position="6"/>
        <end position="25"/>
    </location>
</feature>
<feature type="transmembrane region" description="Helical" evidence="1">
    <location>
        <begin position="127"/>
        <end position="148"/>
    </location>
</feature>
<dbReference type="OrthoDB" id="1424730at2"/>
<feature type="transmembrane region" description="Helical" evidence="1">
    <location>
        <begin position="101"/>
        <end position="120"/>
    </location>
</feature>
<feature type="transmembrane region" description="Helical" evidence="1">
    <location>
        <begin position="37"/>
        <end position="56"/>
    </location>
</feature>
<feature type="transmembrane region" description="Helical" evidence="1">
    <location>
        <begin position="203"/>
        <end position="233"/>
    </location>
</feature>
<keyword evidence="1" id="KW-0472">Membrane</keyword>
<dbReference type="EMBL" id="QLLN01000009">
    <property type="protein sequence ID" value="RAJ07125.1"/>
    <property type="molecule type" value="Genomic_DNA"/>
</dbReference>
<dbReference type="Proteomes" id="UP000249696">
    <property type="component" value="Unassembled WGS sequence"/>
</dbReference>
<evidence type="ECO:0000313" key="2">
    <source>
        <dbReference type="EMBL" id="RAJ07125.1"/>
    </source>
</evidence>
<evidence type="ECO:0000313" key="3">
    <source>
        <dbReference type="Proteomes" id="UP000249696"/>
    </source>
</evidence>
<reference evidence="2 3" key="1">
    <citation type="submission" date="2018-06" db="EMBL/GenBank/DDBJ databases">
        <title>Genomic Encyclopedia of Archaeal and Bacterial Type Strains, Phase II (KMG-II): from individual species to whole genera.</title>
        <authorList>
            <person name="Goeker M."/>
        </authorList>
    </citation>
    <scope>NUCLEOTIDE SEQUENCE [LARGE SCALE GENOMIC DNA]</scope>
    <source>
        <strain evidence="2 3">DSM 23522</strain>
    </source>
</reference>
<organism evidence="2 3">
    <name type="scientific">Arenibacter echinorum</name>
    <dbReference type="NCBI Taxonomy" id="440515"/>
    <lineage>
        <taxon>Bacteria</taxon>
        <taxon>Pseudomonadati</taxon>
        <taxon>Bacteroidota</taxon>
        <taxon>Flavobacteriia</taxon>
        <taxon>Flavobacteriales</taxon>
        <taxon>Flavobacteriaceae</taxon>
        <taxon>Arenibacter</taxon>
    </lineage>
</organism>
<comment type="caution">
    <text evidence="2">The sequence shown here is derived from an EMBL/GenBank/DDBJ whole genome shotgun (WGS) entry which is preliminary data.</text>
</comment>
<feature type="transmembrane region" description="Helical" evidence="1">
    <location>
        <begin position="338"/>
        <end position="356"/>
    </location>
</feature>
<accession>A0A327QTE7</accession>
<evidence type="ECO:0000256" key="1">
    <source>
        <dbReference type="SAM" id="Phobius"/>
    </source>
</evidence>
<feature type="transmembrane region" description="Helical" evidence="1">
    <location>
        <begin position="286"/>
        <end position="308"/>
    </location>
</feature>
<keyword evidence="1" id="KW-1133">Transmembrane helix</keyword>
<dbReference type="GO" id="GO:0016740">
    <property type="term" value="F:transferase activity"/>
    <property type="evidence" value="ECO:0007669"/>
    <property type="project" value="UniProtKB-KW"/>
</dbReference>
<name>A0A327QTE7_9FLAO</name>